<dbReference type="EMBL" id="CP019434">
    <property type="protein sequence ID" value="APZ44355.1"/>
    <property type="molecule type" value="Genomic_DNA"/>
</dbReference>
<sequence>MPVTCIDHINLRAPRHVLDELRDFYVHIVGLRVGERPLSSPGYWLYAAGPGAVLHLSQERPGESRPPHTRGTFDHIAFACTDLPAYLARLRAQGIDHRHVQSPAAGYQQVFFSDPVGNGVELKFPLPSPP</sequence>
<dbReference type="RefSeq" id="WP_076838032.1">
    <property type="nucleotide sequence ID" value="NZ_CP019434.1"/>
</dbReference>
<dbReference type="Pfam" id="PF00903">
    <property type="entry name" value="Glyoxalase"/>
    <property type="match status" value="1"/>
</dbReference>
<dbReference type="STRING" id="1765967.BW247_15715"/>
<dbReference type="Proteomes" id="UP000243807">
    <property type="component" value="Chromosome"/>
</dbReference>
<evidence type="ECO:0000313" key="2">
    <source>
        <dbReference type="EMBL" id="APZ44355.1"/>
    </source>
</evidence>
<dbReference type="InterPro" id="IPR004360">
    <property type="entry name" value="Glyas_Fos-R_dOase_dom"/>
</dbReference>
<gene>
    <name evidence="2" type="ORF">BW247_15715</name>
</gene>
<name>A0A1P8UKM3_9GAMM</name>
<proteinExistence type="predicted"/>
<protein>
    <submittedName>
        <fullName evidence="2">Diguanylate cyclase</fullName>
    </submittedName>
</protein>
<dbReference type="AlphaFoldDB" id="A0A1P8UKM3"/>
<dbReference type="InterPro" id="IPR029068">
    <property type="entry name" value="Glyas_Bleomycin-R_OHBP_Dase"/>
</dbReference>
<dbReference type="KEGG" id="afy:BW247_15715"/>
<dbReference type="SUPFAM" id="SSF54593">
    <property type="entry name" value="Glyoxalase/Bleomycin resistance protein/Dihydroxybiphenyl dioxygenase"/>
    <property type="match status" value="1"/>
</dbReference>
<dbReference type="OrthoDB" id="9804944at2"/>
<organism evidence="2 3">
    <name type="scientific">Acidihalobacter ferrooxydans</name>
    <dbReference type="NCBI Taxonomy" id="1765967"/>
    <lineage>
        <taxon>Bacteria</taxon>
        <taxon>Pseudomonadati</taxon>
        <taxon>Pseudomonadota</taxon>
        <taxon>Gammaproteobacteria</taxon>
        <taxon>Chromatiales</taxon>
        <taxon>Ectothiorhodospiraceae</taxon>
        <taxon>Acidihalobacter</taxon>
    </lineage>
</organism>
<evidence type="ECO:0000313" key="3">
    <source>
        <dbReference type="Proteomes" id="UP000243807"/>
    </source>
</evidence>
<dbReference type="PROSITE" id="PS51819">
    <property type="entry name" value="VOC"/>
    <property type="match status" value="1"/>
</dbReference>
<accession>A0A1P8UKM3</accession>
<evidence type="ECO:0000259" key="1">
    <source>
        <dbReference type="PROSITE" id="PS51819"/>
    </source>
</evidence>
<reference evidence="2 3" key="1">
    <citation type="submission" date="2017-01" db="EMBL/GenBank/DDBJ databases">
        <title>Draft sequence of Acidihalobacter ferrooxidans strain DSM 14175 (strain V8).</title>
        <authorList>
            <person name="Khaleque H.N."/>
            <person name="Ramsay J.P."/>
            <person name="Murphy R.J.T."/>
            <person name="Kaksonen A.H."/>
            <person name="Boxall N.J."/>
            <person name="Watkin E.L.J."/>
        </authorList>
    </citation>
    <scope>NUCLEOTIDE SEQUENCE [LARGE SCALE GENOMIC DNA]</scope>
    <source>
        <strain evidence="2 3">V8</strain>
    </source>
</reference>
<feature type="domain" description="VOC" evidence="1">
    <location>
        <begin position="5"/>
        <end position="125"/>
    </location>
</feature>
<dbReference type="Gene3D" id="3.10.180.10">
    <property type="entry name" value="2,3-Dihydroxybiphenyl 1,2-Dioxygenase, domain 1"/>
    <property type="match status" value="1"/>
</dbReference>
<dbReference type="PANTHER" id="PTHR46142">
    <property type="match status" value="1"/>
</dbReference>
<keyword evidence="3" id="KW-1185">Reference proteome</keyword>
<dbReference type="InterPro" id="IPR037523">
    <property type="entry name" value="VOC_core"/>
</dbReference>
<dbReference type="PANTHER" id="PTHR46142:SF3">
    <property type="entry name" value="F18B13.24 PROTEIN"/>
    <property type="match status" value="1"/>
</dbReference>